<dbReference type="GO" id="GO:0004540">
    <property type="term" value="F:RNA nuclease activity"/>
    <property type="evidence" value="ECO:0007669"/>
    <property type="project" value="InterPro"/>
</dbReference>
<dbReference type="PANTHER" id="PTHR33653">
    <property type="entry name" value="RIBONUCLEASE VAPC2"/>
    <property type="match status" value="1"/>
</dbReference>
<evidence type="ECO:0000256" key="5">
    <source>
        <dbReference type="ARBA" id="ARBA00022801"/>
    </source>
</evidence>
<evidence type="ECO:0000256" key="1">
    <source>
        <dbReference type="ARBA" id="ARBA00001946"/>
    </source>
</evidence>
<evidence type="ECO:0000256" key="4">
    <source>
        <dbReference type="ARBA" id="ARBA00022723"/>
    </source>
</evidence>
<comment type="function">
    <text evidence="8">Toxic component of a toxin-antitoxin (TA) system. An RNase.</text>
</comment>
<dbReference type="Gene3D" id="3.40.50.1010">
    <property type="entry name" value="5'-nuclease"/>
    <property type="match status" value="1"/>
</dbReference>
<evidence type="ECO:0000256" key="6">
    <source>
        <dbReference type="ARBA" id="ARBA00022842"/>
    </source>
</evidence>
<sequence>MLRYILDTNILIYTIKNKPEAVRQRFEQHHGEMCTSAVTAMELLYGARKSQSVRRNLDAVEGLLARLDVLDFDVSAAEHAGEIRATLARNGMPIGPYDIMIAGHARSRGLTLVTNNTSEFERVSGLRLENWTAPQ</sequence>
<comment type="similarity">
    <text evidence="7 8">Belongs to the PINc/VapC protein family.</text>
</comment>
<keyword evidence="8" id="KW-0800">Toxin</keyword>
<dbReference type="Pfam" id="PF01850">
    <property type="entry name" value="PIN"/>
    <property type="match status" value="1"/>
</dbReference>
<comment type="caution">
    <text evidence="10">The sequence shown here is derived from an EMBL/GenBank/DDBJ whole genome shotgun (WGS) entry which is preliminary data.</text>
</comment>
<gene>
    <name evidence="8 10" type="primary">vapC</name>
    <name evidence="10" type="ORF">JQV55_08075</name>
</gene>
<reference evidence="10 11" key="1">
    <citation type="submission" date="2021-01" db="EMBL/GenBank/DDBJ databases">
        <title>Diatom-associated Roseobacters Show Island Model of Population Structure.</title>
        <authorList>
            <person name="Qu L."/>
            <person name="Feng X."/>
            <person name="Chen Y."/>
            <person name="Li L."/>
            <person name="Wang X."/>
            <person name="Hu Z."/>
            <person name="Wang H."/>
            <person name="Luo H."/>
        </authorList>
    </citation>
    <scope>NUCLEOTIDE SEQUENCE [LARGE SCALE GENOMIC DNA]</scope>
    <source>
        <strain evidence="10 11">TR60-84</strain>
    </source>
</reference>
<dbReference type="RefSeq" id="WP_203241905.1">
    <property type="nucleotide sequence ID" value="NZ_JAFBRH010000002.1"/>
</dbReference>
<dbReference type="HAMAP" id="MF_00265">
    <property type="entry name" value="VapC_Nob1"/>
    <property type="match status" value="1"/>
</dbReference>
<protein>
    <recommendedName>
        <fullName evidence="8">Ribonuclease VapC</fullName>
        <shortName evidence="8">RNase VapC</shortName>
        <ecNumber evidence="8">3.1.-.-</ecNumber>
    </recommendedName>
    <alternativeName>
        <fullName evidence="8">Toxin VapC</fullName>
    </alternativeName>
</protein>
<evidence type="ECO:0000313" key="10">
    <source>
        <dbReference type="EMBL" id="MBM1713514.1"/>
    </source>
</evidence>
<dbReference type="AlphaFoldDB" id="A0AAE2VY21"/>
<dbReference type="InterPro" id="IPR022907">
    <property type="entry name" value="VapC_family"/>
</dbReference>
<keyword evidence="10" id="KW-0255">Endonuclease</keyword>
<keyword evidence="2 8" id="KW-1277">Toxin-antitoxin system</keyword>
<keyword evidence="4 8" id="KW-0479">Metal-binding</keyword>
<evidence type="ECO:0000256" key="3">
    <source>
        <dbReference type="ARBA" id="ARBA00022722"/>
    </source>
</evidence>
<dbReference type="SUPFAM" id="SSF88723">
    <property type="entry name" value="PIN domain-like"/>
    <property type="match status" value="1"/>
</dbReference>
<dbReference type="NCBIfam" id="NF010285">
    <property type="entry name" value="PRK13725.1"/>
    <property type="match status" value="1"/>
</dbReference>
<dbReference type="InterPro" id="IPR029060">
    <property type="entry name" value="PIN-like_dom_sf"/>
</dbReference>
<dbReference type="GO" id="GO:0000287">
    <property type="term" value="F:magnesium ion binding"/>
    <property type="evidence" value="ECO:0007669"/>
    <property type="project" value="UniProtKB-UniRule"/>
</dbReference>
<evidence type="ECO:0000256" key="2">
    <source>
        <dbReference type="ARBA" id="ARBA00022649"/>
    </source>
</evidence>
<dbReference type="EC" id="3.1.-.-" evidence="8"/>
<dbReference type="GO" id="GO:0004519">
    <property type="term" value="F:endonuclease activity"/>
    <property type="evidence" value="ECO:0007669"/>
    <property type="project" value="UniProtKB-KW"/>
</dbReference>
<feature type="binding site" evidence="8">
    <location>
        <position position="98"/>
    </location>
    <ligand>
        <name>Mg(2+)</name>
        <dbReference type="ChEBI" id="CHEBI:18420"/>
    </ligand>
</feature>
<evidence type="ECO:0000259" key="9">
    <source>
        <dbReference type="Pfam" id="PF01850"/>
    </source>
</evidence>
<accession>A0AAE2VY21</accession>
<keyword evidence="3 8" id="KW-0540">Nuclease</keyword>
<evidence type="ECO:0000313" key="11">
    <source>
        <dbReference type="Proteomes" id="UP000732193"/>
    </source>
</evidence>
<dbReference type="InterPro" id="IPR050556">
    <property type="entry name" value="Type_II_TA_system_RNase"/>
</dbReference>
<dbReference type="GO" id="GO:0090729">
    <property type="term" value="F:toxin activity"/>
    <property type="evidence" value="ECO:0007669"/>
    <property type="project" value="UniProtKB-KW"/>
</dbReference>
<name>A0AAE2VY21_9RHOB</name>
<dbReference type="CDD" id="cd18745">
    <property type="entry name" value="PIN_VapC4-5_FitB-like"/>
    <property type="match status" value="1"/>
</dbReference>
<comment type="cofactor">
    <cofactor evidence="1 8">
        <name>Mg(2+)</name>
        <dbReference type="ChEBI" id="CHEBI:18420"/>
    </cofactor>
</comment>
<dbReference type="InterPro" id="IPR002716">
    <property type="entry name" value="PIN_dom"/>
</dbReference>
<dbReference type="GO" id="GO:0016787">
    <property type="term" value="F:hydrolase activity"/>
    <property type="evidence" value="ECO:0007669"/>
    <property type="project" value="UniProtKB-KW"/>
</dbReference>
<feature type="domain" description="PIN" evidence="9">
    <location>
        <begin position="4"/>
        <end position="125"/>
    </location>
</feature>
<dbReference type="PANTHER" id="PTHR33653:SF1">
    <property type="entry name" value="RIBONUCLEASE VAPC2"/>
    <property type="match status" value="1"/>
</dbReference>
<evidence type="ECO:0000256" key="7">
    <source>
        <dbReference type="ARBA" id="ARBA00038093"/>
    </source>
</evidence>
<evidence type="ECO:0000256" key="8">
    <source>
        <dbReference type="HAMAP-Rule" id="MF_00265"/>
    </source>
</evidence>
<organism evidence="10 11">
    <name type="scientific">Sulfitobacter geojensis</name>
    <dbReference type="NCBI Taxonomy" id="1342299"/>
    <lineage>
        <taxon>Bacteria</taxon>
        <taxon>Pseudomonadati</taxon>
        <taxon>Pseudomonadota</taxon>
        <taxon>Alphaproteobacteria</taxon>
        <taxon>Rhodobacterales</taxon>
        <taxon>Roseobacteraceae</taxon>
        <taxon>Sulfitobacter</taxon>
    </lineage>
</organism>
<dbReference type="Proteomes" id="UP000732193">
    <property type="component" value="Unassembled WGS sequence"/>
</dbReference>
<keyword evidence="11" id="KW-1185">Reference proteome</keyword>
<proteinExistence type="inferred from homology"/>
<keyword evidence="5 8" id="KW-0378">Hydrolase</keyword>
<feature type="binding site" evidence="8">
    <location>
        <position position="7"/>
    </location>
    <ligand>
        <name>Mg(2+)</name>
        <dbReference type="ChEBI" id="CHEBI:18420"/>
    </ligand>
</feature>
<dbReference type="EMBL" id="JAFBRM010000002">
    <property type="protein sequence ID" value="MBM1713514.1"/>
    <property type="molecule type" value="Genomic_DNA"/>
</dbReference>
<keyword evidence="6 8" id="KW-0460">Magnesium</keyword>